<accession>A0A6M0M7R4</accession>
<organism evidence="1 2">
    <name type="scientific">Lactococcus lactis</name>
    <dbReference type="NCBI Taxonomy" id="1358"/>
    <lineage>
        <taxon>Bacteria</taxon>
        <taxon>Bacillati</taxon>
        <taxon>Bacillota</taxon>
        <taxon>Bacilli</taxon>
        <taxon>Lactobacillales</taxon>
        <taxon>Streptococcaceae</taxon>
        <taxon>Lactococcus</taxon>
    </lineage>
</organism>
<dbReference type="AlphaFoldDB" id="A0A6M0M7R4"/>
<dbReference type="Proteomes" id="UP000477402">
    <property type="component" value="Unassembled WGS sequence"/>
</dbReference>
<sequence>MVRKTTEKTEDATVALTETEDETAALTETKFSKDELLAIPSLTGATRDILIIALSDTQKYTYNEALKEADKFKGGLF</sequence>
<name>A0A6M0M7R4_9LACT</name>
<dbReference type="EMBL" id="WWDJ01000047">
    <property type="protein sequence ID" value="NEX55401.1"/>
    <property type="molecule type" value="Genomic_DNA"/>
</dbReference>
<gene>
    <name evidence="1" type="ORF">GTP08_06810</name>
</gene>
<dbReference type="RefSeq" id="WP_163656590.1">
    <property type="nucleotide sequence ID" value="NZ_WWDH01000011.1"/>
</dbReference>
<comment type="caution">
    <text evidence="1">The sequence shown here is derived from an EMBL/GenBank/DDBJ whole genome shotgun (WGS) entry which is preliminary data.</text>
</comment>
<proteinExistence type="predicted"/>
<protein>
    <submittedName>
        <fullName evidence="1">Uncharacterized protein</fullName>
    </submittedName>
</protein>
<evidence type="ECO:0000313" key="2">
    <source>
        <dbReference type="Proteomes" id="UP000477402"/>
    </source>
</evidence>
<evidence type="ECO:0000313" key="1">
    <source>
        <dbReference type="EMBL" id="NEX55401.1"/>
    </source>
</evidence>
<reference evidence="1 2" key="1">
    <citation type="submission" date="2019-12" db="EMBL/GenBank/DDBJ databases">
        <title>Draft Genome Sequences of L. lactis strains MS22333, MS22334, MS22336, and MS22337, Isolated from Spontaneous Fermented Camel Milk in Ethiopia.</title>
        <authorList>
            <person name="Bragason E."/>
            <person name="Hansen E.B."/>
            <person name="Guya M.E."/>
            <person name="Berhe T."/>
        </authorList>
    </citation>
    <scope>NUCLEOTIDE SEQUENCE [LARGE SCALE GENOMIC DNA]</scope>
    <source>
        <strain evidence="1 2">MS22336</strain>
    </source>
</reference>